<feature type="compositionally biased region" description="Basic and acidic residues" evidence="1">
    <location>
        <begin position="116"/>
        <end position="130"/>
    </location>
</feature>
<dbReference type="InterPro" id="IPR024855">
    <property type="entry name" value="UNC79"/>
</dbReference>
<gene>
    <name evidence="2" type="ORF">TTAC_LOCUS2148</name>
</gene>
<sequence length="376" mass="40306">MNFFALFDKGQLLAKFTPLLKGLAIFSQFGKDRDPESAGGLRFASPIMKKVSRSHQDSRDESQLTSAYKDSSEMKESLEVPLSLSLASATGYKPSKPGAVSLEERAISPPTVSEAGFDKKGQGETREVSGKLEAPGGKSADSTEPLTARLRAAITSTLAEPRADMPTPSPSLHRDASKLNVSQARERPPLNRSLEVDDENGSNGLRAQTAFSFEDSIGQHRNPRVGGVGTSRRVSSLRTRSTHGGGTSGGGSGEMTSTMASMLATAMLSTERCPWCQTVLETHDETTIGLGLICLATFVHREPALAAPFLIDMLMVAARIATTTLYTWQRALPNVIVSGNVASIARQFLRCTMYNLAPNGLFTQLFQTPIPGGFHA</sequence>
<protein>
    <submittedName>
        <fullName evidence="4">DUF4042 domain-containing protein</fullName>
    </submittedName>
</protein>
<keyword evidence="3" id="KW-1185">Reference proteome</keyword>
<name>A0A0R3WN23_HYDTA</name>
<dbReference type="Proteomes" id="UP000274429">
    <property type="component" value="Unassembled WGS sequence"/>
</dbReference>
<feature type="region of interest" description="Disordered" evidence="1">
    <location>
        <begin position="218"/>
        <end position="255"/>
    </location>
</feature>
<dbReference type="PANTHER" id="PTHR21696">
    <property type="entry name" value="PROTEIN UNC-79 HOMOLOG"/>
    <property type="match status" value="1"/>
</dbReference>
<reference evidence="2 3" key="2">
    <citation type="submission" date="2018-11" db="EMBL/GenBank/DDBJ databases">
        <authorList>
            <consortium name="Pathogen Informatics"/>
        </authorList>
    </citation>
    <scope>NUCLEOTIDE SEQUENCE [LARGE SCALE GENOMIC DNA]</scope>
</reference>
<proteinExistence type="predicted"/>
<accession>A0A0R3WN23</accession>
<evidence type="ECO:0000256" key="1">
    <source>
        <dbReference type="SAM" id="MobiDB-lite"/>
    </source>
</evidence>
<dbReference type="EMBL" id="UYWX01000802">
    <property type="protein sequence ID" value="VDM19042.1"/>
    <property type="molecule type" value="Genomic_DNA"/>
</dbReference>
<dbReference type="AlphaFoldDB" id="A0A0R3WN23"/>
<feature type="compositionally biased region" description="Gly residues" evidence="1">
    <location>
        <begin position="243"/>
        <end position="253"/>
    </location>
</feature>
<dbReference type="PANTHER" id="PTHR21696:SF2">
    <property type="entry name" value="PROTEIN UNC-79 HOMOLOG"/>
    <property type="match status" value="1"/>
</dbReference>
<evidence type="ECO:0000313" key="3">
    <source>
        <dbReference type="Proteomes" id="UP000274429"/>
    </source>
</evidence>
<feature type="region of interest" description="Disordered" evidence="1">
    <location>
        <begin position="49"/>
        <end position="72"/>
    </location>
</feature>
<reference evidence="4" key="1">
    <citation type="submission" date="2017-02" db="UniProtKB">
        <authorList>
            <consortium name="WormBaseParasite"/>
        </authorList>
    </citation>
    <scope>IDENTIFICATION</scope>
</reference>
<evidence type="ECO:0000313" key="4">
    <source>
        <dbReference type="WBParaSite" id="TTAC_0000216101-mRNA-1"/>
    </source>
</evidence>
<feature type="region of interest" description="Disordered" evidence="1">
    <location>
        <begin position="93"/>
        <end position="203"/>
    </location>
</feature>
<dbReference type="OrthoDB" id="6276930at2759"/>
<dbReference type="WBParaSite" id="TTAC_0000216101-mRNA-1">
    <property type="protein sequence ID" value="TTAC_0000216101-mRNA-1"/>
    <property type="gene ID" value="TTAC_0000216101"/>
</dbReference>
<dbReference type="STRING" id="6205.A0A0R3WN23"/>
<evidence type="ECO:0000313" key="2">
    <source>
        <dbReference type="EMBL" id="VDM19042.1"/>
    </source>
</evidence>
<feature type="compositionally biased region" description="Low complexity" evidence="1">
    <location>
        <begin position="230"/>
        <end position="239"/>
    </location>
</feature>
<organism evidence="4">
    <name type="scientific">Hydatigena taeniaeformis</name>
    <name type="common">Feline tapeworm</name>
    <name type="synonym">Taenia taeniaeformis</name>
    <dbReference type="NCBI Taxonomy" id="6205"/>
    <lineage>
        <taxon>Eukaryota</taxon>
        <taxon>Metazoa</taxon>
        <taxon>Spiralia</taxon>
        <taxon>Lophotrochozoa</taxon>
        <taxon>Platyhelminthes</taxon>
        <taxon>Cestoda</taxon>
        <taxon>Eucestoda</taxon>
        <taxon>Cyclophyllidea</taxon>
        <taxon>Taeniidae</taxon>
        <taxon>Hydatigera</taxon>
    </lineage>
</organism>